<evidence type="ECO:0000313" key="2">
    <source>
        <dbReference type="EMBL" id="KAF7265524.1"/>
    </source>
</evidence>
<evidence type="ECO:0000313" key="3">
    <source>
        <dbReference type="Proteomes" id="UP000625711"/>
    </source>
</evidence>
<proteinExistence type="predicted"/>
<comment type="caution">
    <text evidence="2">The sequence shown here is derived from an EMBL/GenBank/DDBJ whole genome shotgun (WGS) entry which is preliminary data.</text>
</comment>
<gene>
    <name evidence="2" type="ORF">GWI33_021059</name>
</gene>
<feature type="chain" id="PRO_5032523244" description="Secreted protein" evidence="1">
    <location>
        <begin position="19"/>
        <end position="98"/>
    </location>
</feature>
<dbReference type="AlphaFoldDB" id="A0A834HPJ8"/>
<dbReference type="Proteomes" id="UP000625711">
    <property type="component" value="Unassembled WGS sequence"/>
</dbReference>
<sequence>MLPLILIKIVSFVAVPRAIISIVPNYSSRSNKSSSELRKLAERQTVEISHFPKNNNGKTLIWECLREKSAYSRWNGSSALPPSCSVDRKVLSQSMRCN</sequence>
<keyword evidence="3" id="KW-1185">Reference proteome</keyword>
<name>A0A834HPJ8_RHYFE</name>
<organism evidence="2 3">
    <name type="scientific">Rhynchophorus ferrugineus</name>
    <name type="common">Red palm weevil</name>
    <name type="synonym">Curculio ferrugineus</name>
    <dbReference type="NCBI Taxonomy" id="354439"/>
    <lineage>
        <taxon>Eukaryota</taxon>
        <taxon>Metazoa</taxon>
        <taxon>Ecdysozoa</taxon>
        <taxon>Arthropoda</taxon>
        <taxon>Hexapoda</taxon>
        <taxon>Insecta</taxon>
        <taxon>Pterygota</taxon>
        <taxon>Neoptera</taxon>
        <taxon>Endopterygota</taxon>
        <taxon>Coleoptera</taxon>
        <taxon>Polyphaga</taxon>
        <taxon>Cucujiformia</taxon>
        <taxon>Curculionidae</taxon>
        <taxon>Dryophthorinae</taxon>
        <taxon>Rhynchophorus</taxon>
    </lineage>
</organism>
<feature type="signal peptide" evidence="1">
    <location>
        <begin position="1"/>
        <end position="18"/>
    </location>
</feature>
<dbReference type="EMBL" id="JAACXV010014609">
    <property type="protein sequence ID" value="KAF7265524.1"/>
    <property type="molecule type" value="Genomic_DNA"/>
</dbReference>
<protein>
    <recommendedName>
        <fullName evidence="4">Secreted protein</fullName>
    </recommendedName>
</protein>
<accession>A0A834HPJ8</accession>
<evidence type="ECO:0008006" key="4">
    <source>
        <dbReference type="Google" id="ProtNLM"/>
    </source>
</evidence>
<evidence type="ECO:0000256" key="1">
    <source>
        <dbReference type="SAM" id="SignalP"/>
    </source>
</evidence>
<keyword evidence="1" id="KW-0732">Signal</keyword>
<reference evidence="2" key="1">
    <citation type="submission" date="2020-08" db="EMBL/GenBank/DDBJ databases">
        <title>Genome sequencing and assembly of the red palm weevil Rhynchophorus ferrugineus.</title>
        <authorList>
            <person name="Dias G.B."/>
            <person name="Bergman C.M."/>
            <person name="Manee M."/>
        </authorList>
    </citation>
    <scope>NUCLEOTIDE SEQUENCE</scope>
    <source>
        <strain evidence="2">AA-2017</strain>
        <tissue evidence="2">Whole larva</tissue>
    </source>
</reference>